<evidence type="ECO:0000256" key="7">
    <source>
        <dbReference type="SAM" id="MobiDB-lite"/>
    </source>
</evidence>
<dbReference type="EMBL" id="MCOG01000709">
    <property type="protein sequence ID" value="ORX94034.1"/>
    <property type="molecule type" value="Genomic_DNA"/>
</dbReference>
<protein>
    <submittedName>
        <fullName evidence="9">Pkinase-domain-containing protein</fullName>
    </submittedName>
</protein>
<feature type="domain" description="Protein kinase" evidence="8">
    <location>
        <begin position="185"/>
        <end position="457"/>
    </location>
</feature>
<evidence type="ECO:0000256" key="2">
    <source>
        <dbReference type="ARBA" id="ARBA00022679"/>
    </source>
</evidence>
<evidence type="ECO:0000313" key="10">
    <source>
        <dbReference type="Proteomes" id="UP000193920"/>
    </source>
</evidence>
<dbReference type="FunFam" id="1.10.510.10:FF:000571">
    <property type="entry name" value="Maternal embryonic leucine zipper kinase"/>
    <property type="match status" value="1"/>
</dbReference>
<feature type="region of interest" description="Disordered" evidence="7">
    <location>
        <begin position="80"/>
        <end position="145"/>
    </location>
</feature>
<keyword evidence="1" id="KW-0723">Serine/threonine-protein kinase</keyword>
<dbReference type="GO" id="GO:0004674">
    <property type="term" value="F:protein serine/threonine kinase activity"/>
    <property type="evidence" value="ECO:0007669"/>
    <property type="project" value="UniProtKB-KW"/>
</dbReference>
<dbReference type="InterPro" id="IPR000719">
    <property type="entry name" value="Prot_kinase_dom"/>
</dbReference>
<dbReference type="SUPFAM" id="SSF56112">
    <property type="entry name" value="Protein kinase-like (PK-like)"/>
    <property type="match status" value="1"/>
</dbReference>
<evidence type="ECO:0000256" key="1">
    <source>
        <dbReference type="ARBA" id="ARBA00022527"/>
    </source>
</evidence>
<feature type="binding site" evidence="6">
    <location>
        <position position="215"/>
    </location>
    <ligand>
        <name>ATP</name>
        <dbReference type="ChEBI" id="CHEBI:30616"/>
    </ligand>
</feature>
<dbReference type="Pfam" id="PF00069">
    <property type="entry name" value="Pkinase"/>
    <property type="match status" value="1"/>
</dbReference>
<reference evidence="9 10" key="1">
    <citation type="submission" date="2016-08" db="EMBL/GenBank/DDBJ databases">
        <title>A Parts List for Fungal Cellulosomes Revealed by Comparative Genomics.</title>
        <authorList>
            <consortium name="DOE Joint Genome Institute"/>
            <person name="Haitjema C.H."/>
            <person name="Gilmore S.P."/>
            <person name="Henske J.K."/>
            <person name="Solomon K.V."/>
            <person name="De Groot R."/>
            <person name="Kuo A."/>
            <person name="Mondo S.J."/>
            <person name="Salamov A.A."/>
            <person name="Labutti K."/>
            <person name="Zhao Z."/>
            <person name="Chiniquy J."/>
            <person name="Barry K."/>
            <person name="Brewer H.M."/>
            <person name="Purvine S.O."/>
            <person name="Wright A.T."/>
            <person name="Boxma B."/>
            <person name="Van Alen T."/>
            <person name="Hackstein J.H."/>
            <person name="Baker S.E."/>
            <person name="Grigoriev I.V."/>
            <person name="O'Malley M.A."/>
        </authorList>
    </citation>
    <scope>NUCLEOTIDE SEQUENCE [LARGE SCALE GENOMIC DNA]</scope>
    <source>
        <strain evidence="9 10">G1</strain>
    </source>
</reference>
<dbReference type="InterPro" id="IPR017441">
    <property type="entry name" value="Protein_kinase_ATP_BS"/>
</dbReference>
<evidence type="ECO:0000256" key="3">
    <source>
        <dbReference type="ARBA" id="ARBA00022741"/>
    </source>
</evidence>
<dbReference type="Gene3D" id="1.10.510.10">
    <property type="entry name" value="Transferase(Phosphotransferase) domain 1"/>
    <property type="match status" value="1"/>
</dbReference>
<keyword evidence="4 9" id="KW-0418">Kinase</keyword>
<name>A0A1Y1Y902_9FUNG</name>
<dbReference type="PROSITE" id="PS50011">
    <property type="entry name" value="PROTEIN_KINASE_DOM"/>
    <property type="match status" value="1"/>
</dbReference>
<dbReference type="PROSITE" id="PS00107">
    <property type="entry name" value="PROTEIN_KINASE_ATP"/>
    <property type="match status" value="1"/>
</dbReference>
<keyword evidence="3 6" id="KW-0547">Nucleotide-binding</keyword>
<feature type="compositionally biased region" description="Polar residues" evidence="7">
    <location>
        <begin position="112"/>
        <end position="143"/>
    </location>
</feature>
<keyword evidence="10" id="KW-1185">Reference proteome</keyword>
<dbReference type="OrthoDB" id="6513151at2759"/>
<proteinExistence type="predicted"/>
<dbReference type="PROSITE" id="PS00108">
    <property type="entry name" value="PROTEIN_KINASE_ST"/>
    <property type="match status" value="1"/>
</dbReference>
<feature type="region of interest" description="Disordered" evidence="7">
    <location>
        <begin position="530"/>
        <end position="556"/>
    </location>
</feature>
<evidence type="ECO:0000256" key="5">
    <source>
        <dbReference type="ARBA" id="ARBA00022840"/>
    </source>
</evidence>
<dbReference type="STRING" id="1754190.A0A1Y1Y902"/>
<feature type="region of interest" description="Disordered" evidence="7">
    <location>
        <begin position="579"/>
        <end position="610"/>
    </location>
</feature>
<dbReference type="CDD" id="cd13994">
    <property type="entry name" value="STKc_HAL4_like"/>
    <property type="match status" value="1"/>
</dbReference>
<keyword evidence="2" id="KW-0808">Transferase</keyword>
<dbReference type="SMART" id="SM00220">
    <property type="entry name" value="S_TKc"/>
    <property type="match status" value="1"/>
</dbReference>
<evidence type="ECO:0000259" key="8">
    <source>
        <dbReference type="PROSITE" id="PS50011"/>
    </source>
</evidence>
<dbReference type="Proteomes" id="UP000193920">
    <property type="component" value="Unassembled WGS sequence"/>
</dbReference>
<keyword evidence="5 6" id="KW-0067">ATP-binding</keyword>
<evidence type="ECO:0000256" key="4">
    <source>
        <dbReference type="ARBA" id="ARBA00022777"/>
    </source>
</evidence>
<dbReference type="PANTHER" id="PTHR24345">
    <property type="entry name" value="SERINE/THREONINE-PROTEIN KINASE PLK"/>
    <property type="match status" value="1"/>
</dbReference>
<gene>
    <name evidence="9" type="ORF">LY90DRAFT_709761</name>
</gene>
<sequence length="647" mass="74223">MSKIENKKEDSILYPIINIQKESTNNQDDNKENITKTNNLKIETNENTEKIIDSKNSPNKNLKCKLSISTRLNSLIHLKRKGSSARSAHSFLMTPLNRRKDKKNESSKKQVVPSSNTTYAQPTRNNKNSLRVNSKLSMNSNPGEPSYFSDASSAHSFISSSTTNSFFSSFCKKKAEKKLKRKDFSDTIKELGSGATGRIHLVYRKDNPDKYYALKEFIIPNHKLTKESERKFFKYLQSEYTIGTILHHRNVIEVESFIYNDYYKRNRKERHVYQVMEYCQGGDLFDLIHNGNLSQGNILCYFKQLMEGLAYIHSMGVAHRDLKPENIMFKDYKILKILDFGAAIMFKTPYSNEIIRCSGIVGSEAYMAPEQFSLKSYDPRTVDIWSCGIIFLAMFYNELPWKSAILSNSKYKAWAEKKKSEIINDLPNGPRQLITRMLEPDPDKRITIEEIFKDKWFKHIYCCQDYENIDYSNYNYSNLSYTPSVINSCLRRNTSDGFQSSNVSTTGRTYMNKGSSIKFSDGILTSDNSITESDEASDSRSILKGNISSSSEKTKVAEESLLSPMSEISNTKKAFFSLDTDSEEEKDSDSPGPSSDASNENKERSPVLKEREEIIKEIDENDEELKSFWGLDLKCKHEMPSNISFSK</sequence>
<dbReference type="GO" id="GO:0005524">
    <property type="term" value="F:ATP binding"/>
    <property type="evidence" value="ECO:0007669"/>
    <property type="project" value="UniProtKB-UniRule"/>
</dbReference>
<evidence type="ECO:0000256" key="6">
    <source>
        <dbReference type="PROSITE-ProRule" id="PRU10141"/>
    </source>
</evidence>
<accession>A0A1Y1Y902</accession>
<evidence type="ECO:0000313" key="9">
    <source>
        <dbReference type="EMBL" id="ORX94034.1"/>
    </source>
</evidence>
<dbReference type="GO" id="GO:0005634">
    <property type="term" value="C:nucleus"/>
    <property type="evidence" value="ECO:0007669"/>
    <property type="project" value="TreeGrafter"/>
</dbReference>
<comment type="caution">
    <text evidence="9">The sequence shown here is derived from an EMBL/GenBank/DDBJ whole genome shotgun (WGS) entry which is preliminary data.</text>
</comment>
<feature type="compositionally biased region" description="Basic and acidic residues" evidence="7">
    <location>
        <begin position="599"/>
        <end position="610"/>
    </location>
</feature>
<dbReference type="InterPro" id="IPR011009">
    <property type="entry name" value="Kinase-like_dom_sf"/>
</dbReference>
<dbReference type="PANTHER" id="PTHR24345:SF0">
    <property type="entry name" value="CELL CYCLE SERINE_THREONINE-PROTEIN KINASE CDC5_MSD2"/>
    <property type="match status" value="1"/>
</dbReference>
<dbReference type="AlphaFoldDB" id="A0A1Y1Y902"/>
<organism evidence="9 10">
    <name type="scientific">Neocallimastix californiae</name>
    <dbReference type="NCBI Taxonomy" id="1754190"/>
    <lineage>
        <taxon>Eukaryota</taxon>
        <taxon>Fungi</taxon>
        <taxon>Fungi incertae sedis</taxon>
        <taxon>Chytridiomycota</taxon>
        <taxon>Chytridiomycota incertae sedis</taxon>
        <taxon>Neocallimastigomycetes</taxon>
        <taxon>Neocallimastigales</taxon>
        <taxon>Neocallimastigaceae</taxon>
        <taxon>Neocallimastix</taxon>
    </lineage>
</organism>
<dbReference type="InterPro" id="IPR008271">
    <property type="entry name" value="Ser/Thr_kinase_AS"/>
</dbReference>